<gene>
    <name evidence="1" type="ORF">SDC9_193656</name>
</gene>
<name>A0A645I5C4_9ZZZZ</name>
<evidence type="ECO:0000313" key="1">
    <source>
        <dbReference type="EMBL" id="MPN46076.1"/>
    </source>
</evidence>
<dbReference type="EMBL" id="VSSQ01106426">
    <property type="protein sequence ID" value="MPN46076.1"/>
    <property type="molecule type" value="Genomic_DNA"/>
</dbReference>
<accession>A0A645I5C4</accession>
<reference evidence="1" key="1">
    <citation type="submission" date="2019-08" db="EMBL/GenBank/DDBJ databases">
        <authorList>
            <person name="Kucharzyk K."/>
            <person name="Murdoch R.W."/>
            <person name="Higgins S."/>
            <person name="Loffler F."/>
        </authorList>
    </citation>
    <scope>NUCLEOTIDE SEQUENCE</scope>
</reference>
<organism evidence="1">
    <name type="scientific">bioreactor metagenome</name>
    <dbReference type="NCBI Taxonomy" id="1076179"/>
    <lineage>
        <taxon>unclassified sequences</taxon>
        <taxon>metagenomes</taxon>
        <taxon>ecological metagenomes</taxon>
    </lineage>
</organism>
<comment type="caution">
    <text evidence="1">The sequence shown here is derived from an EMBL/GenBank/DDBJ whole genome shotgun (WGS) entry which is preliminary data.</text>
</comment>
<dbReference type="AlphaFoldDB" id="A0A645I5C4"/>
<protein>
    <submittedName>
        <fullName evidence="1">Uncharacterized protein</fullName>
    </submittedName>
</protein>
<sequence>MILEFLPVYILADLINDLVSFPLIAHIFSLVIRIVLKITHVIEMAGILDSVCLGSLFIHIRSLHGAKICIFGIALLLCGRLVEFSGSLDGTVNVFRVHPEPAETQRILDILDGLWLQGGGAGLFHQFRIRFFIQRGGGF</sequence>
<proteinExistence type="predicted"/>